<dbReference type="PRINTS" id="PR00455">
    <property type="entry name" value="HTHTETR"/>
</dbReference>
<evidence type="ECO:0000256" key="1">
    <source>
        <dbReference type="ARBA" id="ARBA00023015"/>
    </source>
</evidence>
<gene>
    <name evidence="6" type="ORF">ACFPWU_14010</name>
</gene>
<dbReference type="Proteomes" id="UP001596098">
    <property type="component" value="Unassembled WGS sequence"/>
</dbReference>
<keyword evidence="7" id="KW-1185">Reference proteome</keyword>
<dbReference type="InterPro" id="IPR050109">
    <property type="entry name" value="HTH-type_TetR-like_transc_reg"/>
</dbReference>
<accession>A0ABW1R229</accession>
<evidence type="ECO:0000256" key="2">
    <source>
        <dbReference type="ARBA" id="ARBA00023125"/>
    </source>
</evidence>
<reference evidence="7" key="1">
    <citation type="journal article" date="2019" name="Int. J. Syst. Evol. Microbiol.">
        <title>The Global Catalogue of Microorganisms (GCM) 10K type strain sequencing project: providing services to taxonomists for standard genome sequencing and annotation.</title>
        <authorList>
            <consortium name="The Broad Institute Genomics Platform"/>
            <consortium name="The Broad Institute Genome Sequencing Center for Infectious Disease"/>
            <person name="Wu L."/>
            <person name="Ma J."/>
        </authorList>
    </citation>
    <scope>NUCLEOTIDE SEQUENCE [LARGE SCALE GENOMIC DNA]</scope>
    <source>
        <strain evidence="7">DFY28</strain>
    </source>
</reference>
<sequence>MSSTEPSAGAGPRSRDAARTRAAVLDAAERLMNQQGTRVSLALVAREAGVTKSGLLHHFGSREELLVGVARHVLARTWAEVAACADSDDTAPGAFTRAYVRAFTGDSAYLEDLMSATGLLARFGTEQGMEHVFGLDPEDPARWNAAFAADGLPLARVWAVRYAVEGLSVSRGTPYLTDEQLEATRAELIALTY</sequence>
<evidence type="ECO:0000259" key="5">
    <source>
        <dbReference type="PROSITE" id="PS50977"/>
    </source>
</evidence>
<feature type="domain" description="HTH tetR-type" evidence="5">
    <location>
        <begin position="18"/>
        <end position="77"/>
    </location>
</feature>
<dbReference type="SUPFAM" id="SSF46689">
    <property type="entry name" value="Homeodomain-like"/>
    <property type="match status" value="1"/>
</dbReference>
<dbReference type="PROSITE" id="PS50977">
    <property type="entry name" value="HTH_TETR_2"/>
    <property type="match status" value="1"/>
</dbReference>
<dbReference type="Pfam" id="PF17937">
    <property type="entry name" value="TetR_C_28"/>
    <property type="match status" value="1"/>
</dbReference>
<dbReference type="PANTHER" id="PTHR30055:SF234">
    <property type="entry name" value="HTH-TYPE TRANSCRIPTIONAL REGULATOR BETI"/>
    <property type="match status" value="1"/>
</dbReference>
<protein>
    <submittedName>
        <fullName evidence="6">TetR/AcrR family transcriptional regulator</fullName>
    </submittedName>
</protein>
<comment type="caution">
    <text evidence="6">The sequence shown here is derived from an EMBL/GenBank/DDBJ whole genome shotgun (WGS) entry which is preliminary data.</text>
</comment>
<feature type="DNA-binding region" description="H-T-H motif" evidence="4">
    <location>
        <begin position="40"/>
        <end position="59"/>
    </location>
</feature>
<dbReference type="Gene3D" id="1.10.357.10">
    <property type="entry name" value="Tetracycline Repressor, domain 2"/>
    <property type="match status" value="1"/>
</dbReference>
<evidence type="ECO:0000313" key="7">
    <source>
        <dbReference type="Proteomes" id="UP001596098"/>
    </source>
</evidence>
<proteinExistence type="predicted"/>
<dbReference type="RefSeq" id="WP_128219173.1">
    <property type="nucleotide sequence ID" value="NZ_CP034929.1"/>
</dbReference>
<dbReference type="EMBL" id="JBHSQI010000009">
    <property type="protein sequence ID" value="MFC6154779.1"/>
    <property type="molecule type" value="Genomic_DNA"/>
</dbReference>
<dbReference type="InterPro" id="IPR041479">
    <property type="entry name" value="TetR_CgmR_C"/>
</dbReference>
<evidence type="ECO:0000256" key="4">
    <source>
        <dbReference type="PROSITE-ProRule" id="PRU00335"/>
    </source>
</evidence>
<keyword evidence="1" id="KW-0805">Transcription regulation</keyword>
<evidence type="ECO:0000313" key="6">
    <source>
        <dbReference type="EMBL" id="MFC6154779.1"/>
    </source>
</evidence>
<evidence type="ECO:0000256" key="3">
    <source>
        <dbReference type="ARBA" id="ARBA00023163"/>
    </source>
</evidence>
<organism evidence="6 7">
    <name type="scientific">Nocardioides yefusunii</name>
    <dbReference type="NCBI Taxonomy" id="2500546"/>
    <lineage>
        <taxon>Bacteria</taxon>
        <taxon>Bacillati</taxon>
        <taxon>Actinomycetota</taxon>
        <taxon>Actinomycetes</taxon>
        <taxon>Propionibacteriales</taxon>
        <taxon>Nocardioidaceae</taxon>
        <taxon>Nocardioides</taxon>
    </lineage>
</organism>
<keyword evidence="2 4" id="KW-0238">DNA-binding</keyword>
<name>A0ABW1R229_9ACTN</name>
<dbReference type="InterPro" id="IPR009057">
    <property type="entry name" value="Homeodomain-like_sf"/>
</dbReference>
<dbReference type="PANTHER" id="PTHR30055">
    <property type="entry name" value="HTH-TYPE TRANSCRIPTIONAL REGULATOR RUTR"/>
    <property type="match status" value="1"/>
</dbReference>
<keyword evidence="3" id="KW-0804">Transcription</keyword>
<dbReference type="InterPro" id="IPR001647">
    <property type="entry name" value="HTH_TetR"/>
</dbReference>
<dbReference type="Pfam" id="PF00440">
    <property type="entry name" value="TetR_N"/>
    <property type="match status" value="1"/>
</dbReference>